<protein>
    <submittedName>
        <fullName evidence="1">Uncharacterized protein</fullName>
    </submittedName>
</protein>
<reference evidence="1 2" key="1">
    <citation type="submission" date="2014-07" db="EMBL/GenBank/DDBJ databases">
        <authorList>
            <person name="McCorrison J."/>
            <person name="Sanka R."/>
            <person name="Torralba M."/>
            <person name="Gillis M."/>
            <person name="Haft D.H."/>
            <person name="Methe B."/>
            <person name="Sutton G."/>
            <person name="Nelson K.E."/>
        </authorList>
    </citation>
    <scope>NUCLEOTIDE SEQUENCE [LARGE SCALE GENOMIC DNA]</scope>
    <source>
        <strain evidence="1 2">S9-PR14</strain>
    </source>
</reference>
<evidence type="ECO:0000313" key="1">
    <source>
        <dbReference type="EMBL" id="KGI22689.1"/>
    </source>
</evidence>
<accession>A0A098YTK0</accession>
<proteinExistence type="predicted"/>
<dbReference type="Proteomes" id="UP000029723">
    <property type="component" value="Unassembled WGS sequence"/>
</dbReference>
<dbReference type="OrthoDB" id="1077392at2"/>
<dbReference type="AlphaFoldDB" id="A0A098YTK0"/>
<comment type="caution">
    <text evidence="1">The sequence shown here is derived from an EMBL/GenBank/DDBJ whole genome shotgun (WGS) entry which is preliminary data.</text>
</comment>
<gene>
    <name evidence="1" type="ORF">HMPREF9304_02970</name>
</gene>
<evidence type="ECO:0000313" key="2">
    <source>
        <dbReference type="Proteomes" id="UP000029723"/>
    </source>
</evidence>
<dbReference type="EMBL" id="JRPQ01000059">
    <property type="protein sequence ID" value="KGI22689.1"/>
    <property type="molecule type" value="Genomic_DNA"/>
</dbReference>
<sequence length="184" mass="21768">MNLYIRYFDKEALVYNVEEALDFLRSISEIDVDAVLESDIRDYVSSDVFYPKRYKVRPRIYFIIIKTTAETMIDFKQKKALHPNNAPQNVTDKRDLTTNVMTRLTKTQEGWYEGVLDFKRVVMIPATGKHEYRDTHFVARCKANSGQDCYNRVVDYLKERVDARSQFPSSKGKSFRFKYLGMWK</sequence>
<name>A0A098YTK0_9BACT</name>
<organism evidence="1 2">
    <name type="scientific">Hoylesella timonensis S9-PR14</name>
    <dbReference type="NCBI Taxonomy" id="1401062"/>
    <lineage>
        <taxon>Bacteria</taxon>
        <taxon>Pseudomonadati</taxon>
        <taxon>Bacteroidota</taxon>
        <taxon>Bacteroidia</taxon>
        <taxon>Bacteroidales</taxon>
        <taxon>Prevotellaceae</taxon>
        <taxon>Hoylesella</taxon>
    </lineage>
</organism>
<dbReference type="RefSeq" id="WP_036926282.1">
    <property type="nucleotide sequence ID" value="NZ_JRPQ01000059.1"/>
</dbReference>